<dbReference type="InterPro" id="IPR011705">
    <property type="entry name" value="BACK"/>
</dbReference>
<dbReference type="PANTHER" id="PTHR45632:SF3">
    <property type="entry name" value="KELCH-LIKE PROTEIN 32"/>
    <property type="match status" value="1"/>
</dbReference>
<dbReference type="PIRSF" id="PIRSF037037">
    <property type="entry name" value="Kelch-like_protein_gigaxonin"/>
    <property type="match status" value="1"/>
</dbReference>
<dbReference type="WBParaSite" id="SBAD_0000843301-mRNA-1">
    <property type="protein sequence ID" value="SBAD_0000843301-mRNA-1"/>
    <property type="gene ID" value="SBAD_0000843301"/>
</dbReference>
<dbReference type="InterPro" id="IPR006652">
    <property type="entry name" value="Kelch_1"/>
</dbReference>
<feature type="domain" description="BTB" evidence="3">
    <location>
        <begin position="8"/>
        <end position="79"/>
    </location>
</feature>
<keyword evidence="5" id="KW-1185">Reference proteome</keyword>
<dbReference type="InterPro" id="IPR000210">
    <property type="entry name" value="BTB/POZ_dom"/>
</dbReference>
<dbReference type="SUPFAM" id="SSF117281">
    <property type="entry name" value="Kelch motif"/>
    <property type="match status" value="1"/>
</dbReference>
<dbReference type="SMART" id="SM00612">
    <property type="entry name" value="Kelch"/>
    <property type="match status" value="5"/>
</dbReference>
<dbReference type="Pfam" id="PF24681">
    <property type="entry name" value="Kelch_KLHDC2_KLHL20_DRC7"/>
    <property type="match status" value="1"/>
</dbReference>
<dbReference type="Proteomes" id="UP000270296">
    <property type="component" value="Unassembled WGS sequence"/>
</dbReference>
<dbReference type="EMBL" id="UZAM01011288">
    <property type="protein sequence ID" value="VDP15457.1"/>
    <property type="molecule type" value="Genomic_DNA"/>
</dbReference>
<evidence type="ECO:0000313" key="4">
    <source>
        <dbReference type="EMBL" id="VDP15457.1"/>
    </source>
</evidence>
<dbReference type="Gene3D" id="3.30.710.10">
    <property type="entry name" value="Potassium Channel Kv1.1, Chain A"/>
    <property type="match status" value="1"/>
</dbReference>
<evidence type="ECO:0000259" key="3">
    <source>
        <dbReference type="PROSITE" id="PS50097"/>
    </source>
</evidence>
<dbReference type="Pfam" id="PF01344">
    <property type="entry name" value="Kelch_1"/>
    <property type="match status" value="1"/>
</dbReference>
<evidence type="ECO:0000256" key="2">
    <source>
        <dbReference type="ARBA" id="ARBA00022737"/>
    </source>
</evidence>
<dbReference type="Pfam" id="PF00651">
    <property type="entry name" value="BTB"/>
    <property type="match status" value="1"/>
</dbReference>
<evidence type="ECO:0000313" key="5">
    <source>
        <dbReference type="Proteomes" id="UP000270296"/>
    </source>
</evidence>
<sequence length="561" mass="65124">MRDTNQLTDVRLIARNGTSLYVHRAVVSSTSVLFRSLFRNNFLDKEYTNQATVYFPEVSEETLRLISDFSYGLDISLDDCDIPELLNWVGYLRMPELFTYSVEWIAKQFSFDNCLKFVRLATLYKAVELKSKILRFVCNNFEEVWLKSRADFLTLSFDDLLAILSDDRTNIRYERLAWLVIKQWIKHVPGERKKFFKRLFMTLRLTLLDPCTFDEILDNEMVENDEECMSLMHAAYAMVRGIQLQNNEIMSLLEGNACVPRLPYEVVFTTGGKAAHVVRGTMQVYDPRAEKWHELESWDKAGFRAYHGSISVGSSLFNIGGYNGNDYLSLVSVFDLSEKSWSYRAAMNAKRCYVAVAEYHGQMYAFGGMDGRHRLHTVERYHPESNQWSYVHCMNSPRSDAHAVTVGDKIFVVGGFDGFNFMSTVECYDPAVDRWTEASRMTRQRSGVGRYDPRTKMWQELAPMRQRRSNFGIAVVENQMLVAGGLNMLHAMKTCEIYEPRMDRWRHLPPLLKASCALSCVVFKELPNVENFLKTPRQPKRSLIYPWDFPWHLHREANNGT</sequence>
<keyword evidence="2" id="KW-0677">Repeat</keyword>
<protein>
    <submittedName>
        <fullName evidence="6">BTB domain-containing protein</fullName>
    </submittedName>
</protein>
<dbReference type="SUPFAM" id="SSF54695">
    <property type="entry name" value="POZ domain"/>
    <property type="match status" value="1"/>
</dbReference>
<name>A0A183IWY5_9BILA</name>
<gene>
    <name evidence="4" type="ORF">SBAD_LOCUS8132</name>
</gene>
<dbReference type="PANTHER" id="PTHR45632">
    <property type="entry name" value="LD33804P"/>
    <property type="match status" value="1"/>
</dbReference>
<keyword evidence="1" id="KW-0880">Kelch repeat</keyword>
<dbReference type="InterPro" id="IPR011333">
    <property type="entry name" value="SKP1/BTB/POZ_sf"/>
</dbReference>
<dbReference type="InterPro" id="IPR017096">
    <property type="entry name" value="BTB-kelch_protein"/>
</dbReference>
<dbReference type="Gene3D" id="2.120.10.80">
    <property type="entry name" value="Kelch-type beta propeller"/>
    <property type="match status" value="2"/>
</dbReference>
<dbReference type="AlphaFoldDB" id="A0A183IWY5"/>
<dbReference type="SMART" id="SM00875">
    <property type="entry name" value="BACK"/>
    <property type="match status" value="1"/>
</dbReference>
<evidence type="ECO:0000313" key="6">
    <source>
        <dbReference type="WBParaSite" id="SBAD_0000843301-mRNA-1"/>
    </source>
</evidence>
<dbReference type="PROSITE" id="PS50097">
    <property type="entry name" value="BTB"/>
    <property type="match status" value="1"/>
</dbReference>
<dbReference type="Gene3D" id="1.25.40.420">
    <property type="match status" value="1"/>
</dbReference>
<dbReference type="OrthoDB" id="20684at2759"/>
<accession>A0A183IWY5</accession>
<evidence type="ECO:0000256" key="1">
    <source>
        <dbReference type="ARBA" id="ARBA00022441"/>
    </source>
</evidence>
<dbReference type="Pfam" id="PF07707">
    <property type="entry name" value="BACK"/>
    <property type="match status" value="1"/>
</dbReference>
<dbReference type="SMART" id="SM00225">
    <property type="entry name" value="BTB"/>
    <property type="match status" value="1"/>
</dbReference>
<reference evidence="6" key="1">
    <citation type="submission" date="2016-06" db="UniProtKB">
        <authorList>
            <consortium name="WormBaseParasite"/>
        </authorList>
    </citation>
    <scope>IDENTIFICATION</scope>
</reference>
<proteinExistence type="predicted"/>
<organism evidence="6">
    <name type="scientific">Soboliphyme baturini</name>
    <dbReference type="NCBI Taxonomy" id="241478"/>
    <lineage>
        <taxon>Eukaryota</taxon>
        <taxon>Metazoa</taxon>
        <taxon>Ecdysozoa</taxon>
        <taxon>Nematoda</taxon>
        <taxon>Enoplea</taxon>
        <taxon>Dorylaimia</taxon>
        <taxon>Dioctophymatida</taxon>
        <taxon>Dioctophymatoidea</taxon>
        <taxon>Soboliphymatidae</taxon>
        <taxon>Soboliphyme</taxon>
    </lineage>
</organism>
<reference evidence="4 5" key="2">
    <citation type="submission" date="2018-11" db="EMBL/GenBank/DDBJ databases">
        <authorList>
            <consortium name="Pathogen Informatics"/>
        </authorList>
    </citation>
    <scope>NUCLEOTIDE SEQUENCE [LARGE SCALE GENOMIC DNA]</scope>
</reference>
<dbReference type="InterPro" id="IPR015915">
    <property type="entry name" value="Kelch-typ_b-propeller"/>
</dbReference>